<protein>
    <submittedName>
        <fullName evidence="2">Uncharacterized protein</fullName>
    </submittedName>
</protein>
<dbReference type="Proteomes" id="UP000288216">
    <property type="component" value="Unassembled WGS sequence"/>
</dbReference>
<organism evidence="2 3">
    <name type="scientific">Scyliorhinus torazame</name>
    <name type="common">Cloudy catshark</name>
    <name type="synonym">Catulus torazame</name>
    <dbReference type="NCBI Taxonomy" id="75743"/>
    <lineage>
        <taxon>Eukaryota</taxon>
        <taxon>Metazoa</taxon>
        <taxon>Chordata</taxon>
        <taxon>Craniata</taxon>
        <taxon>Vertebrata</taxon>
        <taxon>Chondrichthyes</taxon>
        <taxon>Elasmobranchii</taxon>
        <taxon>Galeomorphii</taxon>
        <taxon>Galeoidea</taxon>
        <taxon>Carcharhiniformes</taxon>
        <taxon>Scyliorhinidae</taxon>
        <taxon>Scyliorhinus</taxon>
    </lineage>
</organism>
<accession>A0A401P771</accession>
<reference evidence="2 3" key="1">
    <citation type="journal article" date="2018" name="Nat. Ecol. Evol.">
        <title>Shark genomes provide insights into elasmobranch evolution and the origin of vertebrates.</title>
        <authorList>
            <person name="Hara Y"/>
            <person name="Yamaguchi K"/>
            <person name="Onimaru K"/>
            <person name="Kadota M"/>
            <person name="Koyanagi M"/>
            <person name="Keeley SD"/>
            <person name="Tatsumi K"/>
            <person name="Tanaka K"/>
            <person name="Motone F"/>
            <person name="Kageyama Y"/>
            <person name="Nozu R"/>
            <person name="Adachi N"/>
            <person name="Nishimura O"/>
            <person name="Nakagawa R"/>
            <person name="Tanegashima C"/>
            <person name="Kiyatake I"/>
            <person name="Matsumoto R"/>
            <person name="Murakumo K"/>
            <person name="Nishida K"/>
            <person name="Terakita A"/>
            <person name="Kuratani S"/>
            <person name="Sato K"/>
            <person name="Hyodo S Kuraku.S."/>
        </authorList>
    </citation>
    <scope>NUCLEOTIDE SEQUENCE [LARGE SCALE GENOMIC DNA]</scope>
</reference>
<dbReference type="OrthoDB" id="6500128at2759"/>
<keyword evidence="3" id="KW-1185">Reference proteome</keyword>
<gene>
    <name evidence="2" type="ORF">scyTo_0013901</name>
</gene>
<comment type="caution">
    <text evidence="2">The sequence shown here is derived from an EMBL/GenBank/DDBJ whole genome shotgun (WGS) entry which is preliminary data.</text>
</comment>
<dbReference type="EMBL" id="BFAA01007281">
    <property type="protein sequence ID" value="GCB68966.1"/>
    <property type="molecule type" value="Genomic_DNA"/>
</dbReference>
<evidence type="ECO:0000313" key="2">
    <source>
        <dbReference type="EMBL" id="GCB68966.1"/>
    </source>
</evidence>
<sequence length="93" mass="10822">MIKGLKKELNQDNVPPLSHSNCSDVNARRFLRLWKNEVERMGSEKASLEKVALQFQRTRLIITTICFVMCMICRFLGPEEDNLQMIDIEKHNG</sequence>
<evidence type="ECO:0000256" key="1">
    <source>
        <dbReference type="SAM" id="Phobius"/>
    </source>
</evidence>
<evidence type="ECO:0000313" key="3">
    <source>
        <dbReference type="Proteomes" id="UP000288216"/>
    </source>
</evidence>
<keyword evidence="1" id="KW-0812">Transmembrane</keyword>
<dbReference type="AlphaFoldDB" id="A0A401P771"/>
<feature type="transmembrane region" description="Helical" evidence="1">
    <location>
        <begin position="60"/>
        <end position="77"/>
    </location>
</feature>
<keyword evidence="1" id="KW-1133">Transmembrane helix</keyword>
<dbReference type="STRING" id="75743.A0A401P771"/>
<name>A0A401P771_SCYTO</name>
<keyword evidence="1" id="KW-0472">Membrane</keyword>
<proteinExistence type="predicted"/>